<sequence>MADTLMFKRLNPPSFNGSRDFFVISEWLSQMEKHFEYAGVPEAHKVHLAAYQLTEDAYTWWLQRRSLPNSSAMTWEQFKNALMEKFLSSVERDKLAERFLSLQQPGRTVTEYEIEFSRLSLLAAEFVPDESKKISRFVKGLRHDFRQHVVAHGATTYAETVGAALKVEAIEMDRSAKKVQHGTSNAAVRDHKRKNAPPQEQGPKSQEKSGHLVNDCRRKQNTCFRCGQFGHQIKDCPVKESPIPAQPLQAISGAQDKGKAVLNVTTQGEALASTSVISDRFTKVAHFIPYKEGHSTEKMARIYVSEIVRLHGIPLRIVSDRDSRFVSHFWKGFQQALGTDLNLSTAYHPTTDGQTERVNQILEDMLRCYILDYKGAWDEHLPLVEFAYNNSYQESLKMAPFEALYGRRCRTPLYWSEVGEKVILGPELLQEMEEATKKTRVQLSRAIERQRKYANQRRRPLEFAVGDQVFLKVSPTPGVKRFGRHHKLSPRFVGPCQGARLGAPEAPGAPGAARRASAQLRRAMCPRRASGAPRRA</sequence>
<dbReference type="InterPro" id="IPR001584">
    <property type="entry name" value="Integrase_cat-core"/>
</dbReference>
<dbReference type="InterPro" id="IPR005162">
    <property type="entry name" value="Retrotrans_gag_dom"/>
</dbReference>
<comment type="caution">
    <text evidence="5">The sequence shown here is derived from an EMBL/GenBank/DDBJ whole genome shotgun (WGS) entry which is preliminary data.</text>
</comment>
<feature type="compositionally biased region" description="Low complexity" evidence="2">
    <location>
        <begin position="499"/>
        <end position="523"/>
    </location>
</feature>
<dbReference type="InterPro" id="IPR036875">
    <property type="entry name" value="Znf_CCHC_sf"/>
</dbReference>
<keyword evidence="1" id="KW-0862">Zinc</keyword>
<proteinExistence type="predicted"/>
<dbReference type="SUPFAM" id="SSF57756">
    <property type="entry name" value="Retrovirus zinc finger-like domains"/>
    <property type="match status" value="1"/>
</dbReference>
<feature type="domain" description="CCHC-type" evidence="3">
    <location>
        <begin position="223"/>
        <end position="237"/>
    </location>
</feature>
<accession>A0AAP0FZY6</accession>
<feature type="region of interest" description="Disordered" evidence="2">
    <location>
        <begin position="176"/>
        <end position="212"/>
    </location>
</feature>
<dbReference type="PROSITE" id="PS50994">
    <property type="entry name" value="INTEGRASE"/>
    <property type="match status" value="1"/>
</dbReference>
<dbReference type="SUPFAM" id="SSF53098">
    <property type="entry name" value="Ribonuclease H-like"/>
    <property type="match status" value="1"/>
</dbReference>
<dbReference type="Gene3D" id="4.10.60.10">
    <property type="entry name" value="Zinc finger, CCHC-type"/>
    <property type="match status" value="1"/>
</dbReference>
<evidence type="ECO:0000313" key="6">
    <source>
        <dbReference type="Proteomes" id="UP001418222"/>
    </source>
</evidence>
<organism evidence="5 6">
    <name type="scientific">Platanthera zijinensis</name>
    <dbReference type="NCBI Taxonomy" id="2320716"/>
    <lineage>
        <taxon>Eukaryota</taxon>
        <taxon>Viridiplantae</taxon>
        <taxon>Streptophyta</taxon>
        <taxon>Embryophyta</taxon>
        <taxon>Tracheophyta</taxon>
        <taxon>Spermatophyta</taxon>
        <taxon>Magnoliopsida</taxon>
        <taxon>Liliopsida</taxon>
        <taxon>Asparagales</taxon>
        <taxon>Orchidaceae</taxon>
        <taxon>Orchidoideae</taxon>
        <taxon>Orchideae</taxon>
        <taxon>Orchidinae</taxon>
        <taxon>Platanthera</taxon>
    </lineage>
</organism>
<feature type="region of interest" description="Disordered" evidence="2">
    <location>
        <begin position="499"/>
        <end position="536"/>
    </location>
</feature>
<keyword evidence="6" id="KW-1185">Reference proteome</keyword>
<gene>
    <name evidence="5" type="ORF">KSP39_PZI017549</name>
</gene>
<dbReference type="GO" id="GO:0008270">
    <property type="term" value="F:zinc ion binding"/>
    <property type="evidence" value="ECO:0007669"/>
    <property type="project" value="UniProtKB-KW"/>
</dbReference>
<dbReference type="PANTHER" id="PTHR35046:SF26">
    <property type="entry name" value="RNA-DIRECTED DNA POLYMERASE"/>
    <property type="match status" value="1"/>
</dbReference>
<evidence type="ECO:0000313" key="5">
    <source>
        <dbReference type="EMBL" id="KAK8928694.1"/>
    </source>
</evidence>
<dbReference type="SMART" id="SM00343">
    <property type="entry name" value="ZnF_C2HC"/>
    <property type="match status" value="1"/>
</dbReference>
<keyword evidence="1" id="KW-0863">Zinc-finger</keyword>
<evidence type="ECO:0000259" key="3">
    <source>
        <dbReference type="PROSITE" id="PS50158"/>
    </source>
</evidence>
<dbReference type="Pfam" id="PF00098">
    <property type="entry name" value="zf-CCHC"/>
    <property type="match status" value="1"/>
</dbReference>
<name>A0AAP0FZY6_9ASPA</name>
<dbReference type="Gene3D" id="3.30.420.10">
    <property type="entry name" value="Ribonuclease H-like superfamily/Ribonuclease H"/>
    <property type="match status" value="1"/>
</dbReference>
<dbReference type="InterPro" id="IPR012337">
    <property type="entry name" value="RNaseH-like_sf"/>
</dbReference>
<dbReference type="EMBL" id="JBBWWQ010000015">
    <property type="protein sequence ID" value="KAK8928694.1"/>
    <property type="molecule type" value="Genomic_DNA"/>
</dbReference>
<dbReference type="PANTHER" id="PTHR35046">
    <property type="entry name" value="ZINC KNUCKLE (CCHC-TYPE) FAMILY PROTEIN"/>
    <property type="match status" value="1"/>
</dbReference>
<protein>
    <submittedName>
        <fullName evidence="5">Uncharacterized protein</fullName>
    </submittedName>
</protein>
<dbReference type="InterPro" id="IPR001878">
    <property type="entry name" value="Znf_CCHC"/>
</dbReference>
<dbReference type="GO" id="GO:0015074">
    <property type="term" value="P:DNA integration"/>
    <property type="evidence" value="ECO:0007669"/>
    <property type="project" value="InterPro"/>
</dbReference>
<dbReference type="AlphaFoldDB" id="A0AAP0FZY6"/>
<feature type="domain" description="Integrase catalytic" evidence="4">
    <location>
        <begin position="243"/>
        <end position="408"/>
    </location>
</feature>
<dbReference type="Pfam" id="PF03732">
    <property type="entry name" value="Retrotrans_gag"/>
    <property type="match status" value="1"/>
</dbReference>
<dbReference type="Proteomes" id="UP001418222">
    <property type="component" value="Unassembled WGS sequence"/>
</dbReference>
<evidence type="ECO:0000256" key="1">
    <source>
        <dbReference type="PROSITE-ProRule" id="PRU00047"/>
    </source>
</evidence>
<dbReference type="GO" id="GO:0003676">
    <property type="term" value="F:nucleic acid binding"/>
    <property type="evidence" value="ECO:0007669"/>
    <property type="project" value="InterPro"/>
</dbReference>
<keyword evidence="1" id="KW-0479">Metal-binding</keyword>
<evidence type="ECO:0000256" key="2">
    <source>
        <dbReference type="SAM" id="MobiDB-lite"/>
    </source>
</evidence>
<dbReference type="InterPro" id="IPR036397">
    <property type="entry name" value="RNaseH_sf"/>
</dbReference>
<evidence type="ECO:0000259" key="4">
    <source>
        <dbReference type="PROSITE" id="PS50994"/>
    </source>
</evidence>
<dbReference type="PROSITE" id="PS50158">
    <property type="entry name" value="ZF_CCHC"/>
    <property type="match status" value="1"/>
</dbReference>
<reference evidence="5 6" key="1">
    <citation type="journal article" date="2022" name="Nat. Plants">
        <title>Genomes of leafy and leafless Platanthera orchids illuminate the evolution of mycoheterotrophy.</title>
        <authorList>
            <person name="Li M.H."/>
            <person name="Liu K.W."/>
            <person name="Li Z."/>
            <person name="Lu H.C."/>
            <person name="Ye Q.L."/>
            <person name="Zhang D."/>
            <person name="Wang J.Y."/>
            <person name="Li Y.F."/>
            <person name="Zhong Z.M."/>
            <person name="Liu X."/>
            <person name="Yu X."/>
            <person name="Liu D.K."/>
            <person name="Tu X.D."/>
            <person name="Liu B."/>
            <person name="Hao Y."/>
            <person name="Liao X.Y."/>
            <person name="Jiang Y.T."/>
            <person name="Sun W.H."/>
            <person name="Chen J."/>
            <person name="Chen Y.Q."/>
            <person name="Ai Y."/>
            <person name="Zhai J.W."/>
            <person name="Wu S.S."/>
            <person name="Zhou Z."/>
            <person name="Hsiao Y.Y."/>
            <person name="Wu W.L."/>
            <person name="Chen Y.Y."/>
            <person name="Lin Y.F."/>
            <person name="Hsu J.L."/>
            <person name="Li C.Y."/>
            <person name="Wang Z.W."/>
            <person name="Zhao X."/>
            <person name="Zhong W.Y."/>
            <person name="Ma X.K."/>
            <person name="Ma L."/>
            <person name="Huang J."/>
            <person name="Chen G.Z."/>
            <person name="Huang M.Z."/>
            <person name="Huang L."/>
            <person name="Peng D.H."/>
            <person name="Luo Y.B."/>
            <person name="Zou S.Q."/>
            <person name="Chen S.P."/>
            <person name="Lan S."/>
            <person name="Tsai W.C."/>
            <person name="Van de Peer Y."/>
            <person name="Liu Z.J."/>
        </authorList>
    </citation>
    <scope>NUCLEOTIDE SEQUENCE [LARGE SCALE GENOMIC DNA]</scope>
    <source>
        <strain evidence="5">Lor287</strain>
    </source>
</reference>